<dbReference type="AlphaFoldDB" id="L8GX63"/>
<organism evidence="4 5">
    <name type="scientific">Acanthamoeba castellanii (strain ATCC 30010 / Neff)</name>
    <dbReference type="NCBI Taxonomy" id="1257118"/>
    <lineage>
        <taxon>Eukaryota</taxon>
        <taxon>Amoebozoa</taxon>
        <taxon>Discosea</taxon>
        <taxon>Longamoebia</taxon>
        <taxon>Centramoebida</taxon>
        <taxon>Acanthamoebidae</taxon>
        <taxon>Acanthamoeba</taxon>
    </lineage>
</organism>
<gene>
    <name evidence="4" type="ORF">ACA1_089080</name>
</gene>
<dbReference type="SUPFAM" id="SSF89733">
    <property type="entry name" value="L-sulfolactate dehydrogenase-like"/>
    <property type="match status" value="1"/>
</dbReference>
<dbReference type="Gene3D" id="3.30.1370.60">
    <property type="entry name" value="Hypothetical oxidoreductase yiak, domain 2"/>
    <property type="match status" value="1"/>
</dbReference>
<feature type="region of interest" description="Disordered" evidence="3">
    <location>
        <begin position="195"/>
        <end position="217"/>
    </location>
</feature>
<dbReference type="STRING" id="1257118.L8GX63"/>
<reference evidence="4 5" key="1">
    <citation type="journal article" date="2013" name="Genome Biol.">
        <title>Genome of Acanthamoeba castellanii highlights extensive lateral gene transfer and early evolution of tyrosine kinase signaling.</title>
        <authorList>
            <person name="Clarke M."/>
            <person name="Lohan A.J."/>
            <person name="Liu B."/>
            <person name="Lagkouvardos I."/>
            <person name="Roy S."/>
            <person name="Zafar N."/>
            <person name="Bertelli C."/>
            <person name="Schilde C."/>
            <person name="Kianianmomeni A."/>
            <person name="Burglin T.R."/>
            <person name="Frech C."/>
            <person name="Turcotte B."/>
            <person name="Kopec K.O."/>
            <person name="Synnott J.M."/>
            <person name="Choo C."/>
            <person name="Paponov I."/>
            <person name="Finkler A."/>
            <person name="Soon Heng Tan C."/>
            <person name="Hutchins A.P."/>
            <person name="Weinmeier T."/>
            <person name="Rattei T."/>
            <person name="Chu J.S."/>
            <person name="Gimenez G."/>
            <person name="Irimia M."/>
            <person name="Rigden D.J."/>
            <person name="Fitzpatrick D.A."/>
            <person name="Lorenzo-Morales J."/>
            <person name="Bateman A."/>
            <person name="Chiu C.H."/>
            <person name="Tang P."/>
            <person name="Hegemann P."/>
            <person name="Fromm H."/>
            <person name="Raoult D."/>
            <person name="Greub G."/>
            <person name="Miranda-Saavedra D."/>
            <person name="Chen N."/>
            <person name="Nash P."/>
            <person name="Ginger M.L."/>
            <person name="Horn M."/>
            <person name="Schaap P."/>
            <person name="Caler L."/>
            <person name="Loftus B."/>
        </authorList>
    </citation>
    <scope>NUCLEOTIDE SEQUENCE [LARGE SCALE GENOMIC DNA]</scope>
    <source>
        <strain evidence="4 5">Neff</strain>
    </source>
</reference>
<dbReference type="OMA" id="RMGHYGE"/>
<dbReference type="PANTHER" id="PTHR11091">
    <property type="entry name" value="OXIDOREDUCTASE-RELATED"/>
    <property type="match status" value="1"/>
</dbReference>
<name>L8GX63_ACACF</name>
<dbReference type="KEGG" id="acan:ACA1_089080"/>
<proteinExistence type="inferred from homology"/>
<dbReference type="InterPro" id="IPR003767">
    <property type="entry name" value="Malate/L-lactate_DH-like"/>
</dbReference>
<dbReference type="InterPro" id="IPR036111">
    <property type="entry name" value="Mal/L-sulfo/L-lacto_DH-like_sf"/>
</dbReference>
<dbReference type="Proteomes" id="UP000011083">
    <property type="component" value="Unassembled WGS sequence"/>
</dbReference>
<dbReference type="InterPro" id="IPR043143">
    <property type="entry name" value="Mal/L-sulf/L-lact_DH-like_NADP"/>
</dbReference>
<dbReference type="GeneID" id="14917444"/>
<evidence type="ECO:0000256" key="2">
    <source>
        <dbReference type="ARBA" id="ARBA00023002"/>
    </source>
</evidence>
<dbReference type="Gene3D" id="1.10.1530.10">
    <property type="match status" value="1"/>
</dbReference>
<evidence type="ECO:0000256" key="3">
    <source>
        <dbReference type="SAM" id="MobiDB-lite"/>
    </source>
</evidence>
<sequence>MEEEQRVDGVQLELFARAVLEKAGCEVPSAEAVAWSLTEGSLRGVDSHGIRLLPHYVENLVHGGINGKPNMTWSSTYPAFVVLDADHAFGAAAGFKAIDIGIERAQQYGVAAVGVINSTHPGMMASYVLRAAAQGYLAFAFTNTGPKILSHNGKQPYFGTNPIAFACPRLEKEPFCLDMATSMIPWNKVEAARKTGKQLPEGTVADEEGNPTTDPHVASSLLAAGSYKGFGLAAMVELLCTALLGMAFGHHTVQMYGPTSDMSEKRRLGQFYLVARCDACVSLPQFLQAVQQMTNEVRSEPPKESAVMLPNDPEIKVEVVRRQHGIPLDEVVLGELVALGRRFSVPFPPLLSSSSSTAKL</sequence>
<dbReference type="Pfam" id="PF02615">
    <property type="entry name" value="Ldh_2"/>
    <property type="match status" value="1"/>
</dbReference>
<dbReference type="RefSeq" id="XP_004338674.1">
    <property type="nucleotide sequence ID" value="XM_004338626.1"/>
</dbReference>
<evidence type="ECO:0000256" key="1">
    <source>
        <dbReference type="ARBA" id="ARBA00006056"/>
    </source>
</evidence>
<comment type="similarity">
    <text evidence="1">Belongs to the LDH2/MDH2 oxidoreductase family.</text>
</comment>
<dbReference type="PANTHER" id="PTHR11091:SF0">
    <property type="entry name" value="MALATE DEHYDROGENASE"/>
    <property type="match status" value="1"/>
</dbReference>
<accession>L8GX63</accession>
<dbReference type="VEuPathDB" id="AmoebaDB:ACA1_089080"/>
<dbReference type="OrthoDB" id="7881616at2759"/>
<keyword evidence="5" id="KW-1185">Reference proteome</keyword>
<dbReference type="InterPro" id="IPR043144">
    <property type="entry name" value="Mal/L-sulf/L-lact_DH-like_ah"/>
</dbReference>
<protein>
    <submittedName>
        <fullName evidence="4">Malate/Llactate dehydrogenase</fullName>
    </submittedName>
</protein>
<keyword evidence="2" id="KW-0560">Oxidoreductase</keyword>
<evidence type="ECO:0000313" key="4">
    <source>
        <dbReference type="EMBL" id="ELR16661.1"/>
    </source>
</evidence>
<dbReference type="EMBL" id="KB007985">
    <property type="protein sequence ID" value="ELR16661.1"/>
    <property type="molecule type" value="Genomic_DNA"/>
</dbReference>
<evidence type="ECO:0000313" key="5">
    <source>
        <dbReference type="Proteomes" id="UP000011083"/>
    </source>
</evidence>
<dbReference type="GO" id="GO:0016491">
    <property type="term" value="F:oxidoreductase activity"/>
    <property type="evidence" value="ECO:0007669"/>
    <property type="project" value="UniProtKB-KW"/>
</dbReference>